<organism evidence="1 2">
    <name type="scientific">Skeletonema marinoi</name>
    <dbReference type="NCBI Taxonomy" id="267567"/>
    <lineage>
        <taxon>Eukaryota</taxon>
        <taxon>Sar</taxon>
        <taxon>Stramenopiles</taxon>
        <taxon>Ochrophyta</taxon>
        <taxon>Bacillariophyta</taxon>
        <taxon>Coscinodiscophyceae</taxon>
        <taxon>Thalassiosirophycidae</taxon>
        <taxon>Thalassiosirales</taxon>
        <taxon>Skeletonemataceae</taxon>
        <taxon>Skeletonema</taxon>
        <taxon>Skeletonema marinoi-dohrnii complex</taxon>
    </lineage>
</organism>
<dbReference type="EMBL" id="JATAAI010000002">
    <property type="protein sequence ID" value="KAK1747324.1"/>
    <property type="molecule type" value="Genomic_DNA"/>
</dbReference>
<evidence type="ECO:0000313" key="1">
    <source>
        <dbReference type="EMBL" id="KAK1747324.1"/>
    </source>
</evidence>
<protein>
    <submittedName>
        <fullName evidence="1">Uncharacterized protein</fullName>
    </submittedName>
</protein>
<gene>
    <name evidence="1" type="ORF">QTG54_001287</name>
</gene>
<dbReference type="Proteomes" id="UP001224775">
    <property type="component" value="Unassembled WGS sequence"/>
</dbReference>
<evidence type="ECO:0000313" key="2">
    <source>
        <dbReference type="Proteomes" id="UP001224775"/>
    </source>
</evidence>
<dbReference type="AlphaFoldDB" id="A0AAD8YIQ8"/>
<reference evidence="1" key="1">
    <citation type="submission" date="2023-06" db="EMBL/GenBank/DDBJ databases">
        <title>Survivors Of The Sea: Transcriptome response of Skeletonema marinoi to long-term dormancy.</title>
        <authorList>
            <person name="Pinder M.I.M."/>
            <person name="Kourtchenko O."/>
            <person name="Robertson E.K."/>
            <person name="Larsson T."/>
            <person name="Maumus F."/>
            <person name="Osuna-Cruz C.M."/>
            <person name="Vancaester E."/>
            <person name="Stenow R."/>
            <person name="Vandepoele K."/>
            <person name="Ploug H."/>
            <person name="Bruchert V."/>
            <person name="Godhe A."/>
            <person name="Topel M."/>
        </authorList>
    </citation>
    <scope>NUCLEOTIDE SEQUENCE</scope>
    <source>
        <strain evidence="1">R05AC</strain>
    </source>
</reference>
<accession>A0AAD8YIQ8</accession>
<proteinExistence type="predicted"/>
<sequence>MECHINLSQEGSEVSPLRIDVIQTLHYSTGVPVTSTLMLLPMQSIEKEVCDELVHSLLEMGASSDVHSKLRQRVIRDCKAYLSSSGDPIDWQALKALKFPKNYNDAYEHVLRNDDVPDTVTTYKDKLKLDGYEPFYRNFDRRTGVFNGYKLKAEFKAVSPSQLDPFNRFTFDRTSKEETLFDDWFLADDDSRDGIMYEAVLACHALQAESCHNCKVKNVLRWNGGSGSSWQDLLCTMCEATYEIKTKATMEKVETALRYNNIKGGSFSAWCEMKNSKHRSQKTYLVLLTREPTFNRQNKQVRPVTIAEIEKVLPRVHAGSFNTERTCVSLKSRVSLNMNTKTKWFDLPVKGETIYMKEIAEKVYKDRFSEETFTRMWDLKSEVIAKLRKRKQKRKNQVMMVLMSSRESSRE</sequence>
<comment type="caution">
    <text evidence="1">The sequence shown here is derived from an EMBL/GenBank/DDBJ whole genome shotgun (WGS) entry which is preliminary data.</text>
</comment>
<keyword evidence="2" id="KW-1185">Reference proteome</keyword>
<name>A0AAD8YIQ8_9STRA</name>